<dbReference type="Gene3D" id="2.40.128.130">
    <property type="entry name" value="Autotransporter beta-domain"/>
    <property type="match status" value="1"/>
</dbReference>
<name>D2BSW6_DICZ5</name>
<dbReference type="Pfam" id="PF13018">
    <property type="entry name" value="ESPR"/>
    <property type="match status" value="1"/>
</dbReference>
<dbReference type="InterPro" id="IPR024973">
    <property type="entry name" value="ESPR"/>
</dbReference>
<dbReference type="eggNOG" id="COG3468">
    <property type="taxonomic scope" value="Bacteria"/>
</dbReference>
<evidence type="ECO:0000259" key="1">
    <source>
        <dbReference type="PROSITE" id="PS51208"/>
    </source>
</evidence>
<dbReference type="Pfam" id="PF16168">
    <property type="entry name" value="AIDA"/>
    <property type="match status" value="4"/>
</dbReference>
<dbReference type="EMBL" id="CP001836">
    <property type="protein sequence ID" value="ACZ77729.1"/>
    <property type="molecule type" value="Genomic_DNA"/>
</dbReference>
<dbReference type="InterPro" id="IPR005546">
    <property type="entry name" value="Autotransporte_beta"/>
</dbReference>
<dbReference type="Proteomes" id="UP000001446">
    <property type="component" value="Chromosome"/>
</dbReference>
<dbReference type="PROSITE" id="PS51208">
    <property type="entry name" value="AUTOTRANSPORTER"/>
    <property type="match status" value="1"/>
</dbReference>
<accession>D2BSW6</accession>
<dbReference type="SUPFAM" id="SSF103515">
    <property type="entry name" value="Autotransporter"/>
    <property type="match status" value="1"/>
</dbReference>
<dbReference type="InterPro" id="IPR036709">
    <property type="entry name" value="Autotransporte_beta_dom_sf"/>
</dbReference>
<dbReference type="Pfam" id="PF18883">
    <property type="entry name" value="AC_1"/>
    <property type="match status" value="1"/>
</dbReference>
<dbReference type="InterPro" id="IPR050909">
    <property type="entry name" value="Bact_Autotransporter_VF"/>
</dbReference>
<evidence type="ECO:0000313" key="3">
    <source>
        <dbReference type="Proteomes" id="UP000001446"/>
    </source>
</evidence>
<dbReference type="InterPro" id="IPR030930">
    <property type="entry name" value="AIDA"/>
</dbReference>
<dbReference type="PANTHER" id="PTHR12338:SF5">
    <property type="entry name" value="ANTIGEN 43-RELATED"/>
    <property type="match status" value="1"/>
</dbReference>
<feature type="domain" description="Autotransporter" evidence="1">
    <location>
        <begin position="773"/>
        <end position="1075"/>
    </location>
</feature>
<dbReference type="STRING" id="590409.Dd586_2894"/>
<dbReference type="KEGG" id="ddc:Dd586_2894"/>
<gene>
    <name evidence="2" type="ordered locus">Dd586_2894</name>
</gene>
<dbReference type="AlphaFoldDB" id="D2BSW6"/>
<proteinExistence type="predicted"/>
<sequence>MFFLPRSSVSYRSAPHLQAQAFFYLKLNKVTPVKRNLNTSYRLVWNDVLGAFVVVSELATARGKRSSTVLAIAVAGLMSTAALAAGNTTVPAGQTVDGAVISNHDTQQVWGSATGTVVNTGQEYGDNDDANTGGQFVQSGGVADNTTVNRNGLQAVLSGGSATRTTINAGGGQSVHGQATDSVLNGGEQWVQSGGSTTGTVISAGGYQLVKNGAQASGTVVNTGAEGGPDAENSDGMFVSGIATDTLIHAGGRQIVAAGGSSTGTTIQAGGDQSVHGQAQSTTLDGGNQYVHAGALATGTTVNAGGWQVVQQSGTADATTVNRDGKLSVSAGGTASNVTLNAGGALVTSTAATVSGINSLGGFNVDAATASATNVLLENGGRLDVLSGGSADTTTVSNGGVLAVATGGVAQHIVMNEGGVLIADSGSTVSGTNTAGTFGIDAATGRASNLHLGNGSMFSVRANGVADNTTVSSGGTLNVSQGGMLSGTTTLTDSATLSGNAISNDRVQVTTATGTVALISGSLGGSGQLLKDGGGTLTVSNGTLTQSAVNLNQGSLILDNAQVSTDIIAQSGTSLTLTGSTVMSGAIDPTDVTLDSGASWNIDRHASVASVLDTLTNAGAISFSAPQGNFVPATLTVKNLTGRGGSISMFIRLDDPTFPTDRLAIDGGQATGKTWLNFTSIGNSGLGLATTGNGIKVVDAVNGATTTGDAFALGHKLQAGAYNYTLNHGTTDENWYLSSEAVYRSEVALYASLYAQSMDYDRALAGTYSQRSTAQEARGMWGRVQGGHTGHGDRSGIAQGATPESSGSYGFVQLGGDLVNAQTGPVSLTAGIYGAAGESRSDVKNDDRSAAGTARDTVYSLGGYLTAVHQPSGLWADVVAQGSRHSLKAQSDNNNFDTHGQGWLGSLETGLPLSVSQGLVLEPQLQYVWQGLSLNNGHDDGGYVDFGHGSAQHVRAGLRFGNQSEMTFGQGSSTLPGHERSMKHSISELPVSWWVRPSVVRTFSSQGDLNMGTATPGSNVTFSPSQDGTSAELLAGLSAQIRENVTLGIQGGYTRSLSGNSAEGYNGQASVKVLF</sequence>
<dbReference type="InterPro" id="IPR043990">
    <property type="entry name" value="AC_1"/>
</dbReference>
<reference evidence="2" key="1">
    <citation type="submission" date="2009-12" db="EMBL/GenBank/DDBJ databases">
        <title>Complete sequence of Dickeya dadantii Ech586.</title>
        <authorList>
            <consortium name="US DOE Joint Genome Institute"/>
            <person name="Lucas S."/>
            <person name="Copeland A."/>
            <person name="Lapidus A."/>
            <person name="Glavina del Rio T."/>
            <person name="Tice H."/>
            <person name="Bruce D."/>
            <person name="Goodwin L."/>
            <person name="Pitluck S."/>
            <person name="Munk A.C."/>
            <person name="Brettin T."/>
            <person name="Detter J.C."/>
            <person name="Han C."/>
            <person name="Tapia R."/>
            <person name="Larimer F."/>
            <person name="Land M."/>
            <person name="Hauser L."/>
            <person name="Kyrpides N."/>
            <person name="Mikhailova N."/>
            <person name="Balakrishnan V."/>
            <person name="Glasner J."/>
            <person name="Perna N.T."/>
        </authorList>
    </citation>
    <scope>NUCLEOTIDE SEQUENCE [LARGE SCALE GENOMIC DNA]</scope>
    <source>
        <strain evidence="2">Ech586</strain>
    </source>
</reference>
<dbReference type="HOGENOM" id="CLU_009845_1_0_6"/>
<dbReference type="NCBIfam" id="TIGR04415">
    <property type="entry name" value="O_hepto_targRPT"/>
    <property type="match status" value="10"/>
</dbReference>
<organism evidence="2 3">
    <name type="scientific">Dickeya zeae (strain Ech586)</name>
    <name type="common">Dickeya dadantii (strain Ech586)</name>
    <dbReference type="NCBI Taxonomy" id="590409"/>
    <lineage>
        <taxon>Bacteria</taxon>
        <taxon>Pseudomonadati</taxon>
        <taxon>Pseudomonadota</taxon>
        <taxon>Gammaproteobacteria</taxon>
        <taxon>Enterobacterales</taxon>
        <taxon>Pectobacteriaceae</taxon>
        <taxon>Dickeya</taxon>
        <taxon>Dickeya parazeae</taxon>
    </lineage>
</organism>
<keyword evidence="3" id="KW-1185">Reference proteome</keyword>
<dbReference type="OrthoDB" id="6053567at2"/>
<dbReference type="PANTHER" id="PTHR12338">
    <property type="entry name" value="AUTOTRANSPORTER"/>
    <property type="match status" value="1"/>
</dbReference>
<dbReference type="SUPFAM" id="SSF51126">
    <property type="entry name" value="Pectin lyase-like"/>
    <property type="match status" value="1"/>
</dbReference>
<dbReference type="InterPro" id="IPR011050">
    <property type="entry name" value="Pectin_lyase_fold/virulence"/>
</dbReference>
<dbReference type="InterPro" id="IPR012332">
    <property type="entry name" value="Autotransporter_pectin_lyase_C"/>
</dbReference>
<dbReference type="Pfam" id="PF03797">
    <property type="entry name" value="Autotransporter"/>
    <property type="match status" value="1"/>
</dbReference>
<dbReference type="Gene3D" id="2.160.20.20">
    <property type="match status" value="1"/>
</dbReference>
<dbReference type="CDD" id="cd01344">
    <property type="entry name" value="PL2_Passenger_AT"/>
    <property type="match status" value="1"/>
</dbReference>
<evidence type="ECO:0000313" key="2">
    <source>
        <dbReference type="EMBL" id="ACZ77729.1"/>
    </source>
</evidence>
<protein>
    <submittedName>
        <fullName evidence="2">Outer membrane autotransporter barrel domain protein</fullName>
    </submittedName>
</protein>
<dbReference type="SMART" id="SM00869">
    <property type="entry name" value="Autotransporter"/>
    <property type="match status" value="1"/>
</dbReference>